<dbReference type="Pfam" id="PF00239">
    <property type="entry name" value="Resolvase"/>
    <property type="match status" value="1"/>
</dbReference>
<gene>
    <name evidence="3" type="ORF">CVS54_02844</name>
</gene>
<feature type="coiled-coil region" evidence="1">
    <location>
        <begin position="368"/>
        <end position="423"/>
    </location>
</feature>
<dbReference type="KEGG" id="moy:CVS54_02844"/>
<feature type="domain" description="Recombinase" evidence="2">
    <location>
        <begin position="158"/>
        <end position="288"/>
    </location>
</feature>
<accession>A0A3Q9J546</accession>
<dbReference type="GO" id="GO:0003677">
    <property type="term" value="F:DNA binding"/>
    <property type="evidence" value="ECO:0007669"/>
    <property type="project" value="InterPro"/>
</dbReference>
<evidence type="ECO:0000313" key="4">
    <source>
        <dbReference type="Proteomes" id="UP000274841"/>
    </source>
</evidence>
<name>A0A3Q9J546_9MICO</name>
<dbReference type="InterPro" id="IPR006119">
    <property type="entry name" value="Resolv_N"/>
</dbReference>
<dbReference type="GO" id="GO:0000150">
    <property type="term" value="F:DNA strand exchange activity"/>
    <property type="evidence" value="ECO:0007669"/>
    <property type="project" value="InterPro"/>
</dbReference>
<organism evidence="3 4">
    <name type="scientific">Microbacterium oxydans</name>
    <dbReference type="NCBI Taxonomy" id="82380"/>
    <lineage>
        <taxon>Bacteria</taxon>
        <taxon>Bacillati</taxon>
        <taxon>Actinomycetota</taxon>
        <taxon>Actinomycetes</taxon>
        <taxon>Micrococcales</taxon>
        <taxon>Microbacteriaceae</taxon>
        <taxon>Microbacterium</taxon>
    </lineage>
</organism>
<dbReference type="SUPFAM" id="SSF53041">
    <property type="entry name" value="Resolvase-like"/>
    <property type="match status" value="1"/>
</dbReference>
<evidence type="ECO:0000256" key="1">
    <source>
        <dbReference type="SAM" id="Coils"/>
    </source>
</evidence>
<dbReference type="InterPro" id="IPR011109">
    <property type="entry name" value="DNA_bind_recombinase_dom"/>
</dbReference>
<reference evidence="3 4" key="1">
    <citation type="submission" date="2018-08" db="EMBL/GenBank/DDBJ databases">
        <title>Microbacterium oxydans strain HG3.</title>
        <authorList>
            <person name="ORTET P."/>
        </authorList>
    </citation>
    <scope>NUCLEOTIDE SEQUENCE [LARGE SCALE GENOMIC DNA]</scope>
    <source>
        <strain evidence="3 4">HG3</strain>
    </source>
</reference>
<dbReference type="Proteomes" id="UP000274841">
    <property type="component" value="Chromosome"/>
</dbReference>
<evidence type="ECO:0000313" key="3">
    <source>
        <dbReference type="EMBL" id="AZS41489.1"/>
    </source>
</evidence>
<dbReference type="SMART" id="SM00857">
    <property type="entry name" value="Resolvase"/>
    <property type="match status" value="1"/>
</dbReference>
<dbReference type="Pfam" id="PF07508">
    <property type="entry name" value="Recombinase"/>
    <property type="match status" value="1"/>
</dbReference>
<dbReference type="Gene3D" id="3.90.1750.20">
    <property type="entry name" value="Putative Large Serine Recombinase, Chain B, Domain 2"/>
    <property type="match status" value="1"/>
</dbReference>
<dbReference type="InterPro" id="IPR038109">
    <property type="entry name" value="DNA_bind_recomb_sf"/>
</dbReference>
<protein>
    <recommendedName>
        <fullName evidence="2">Recombinase domain-containing protein</fullName>
    </recommendedName>
</protein>
<proteinExistence type="predicted"/>
<dbReference type="CDD" id="cd00338">
    <property type="entry name" value="Ser_Recombinase"/>
    <property type="match status" value="1"/>
</dbReference>
<dbReference type="Gene3D" id="3.40.50.1390">
    <property type="entry name" value="Resolvase, N-terminal catalytic domain"/>
    <property type="match status" value="1"/>
</dbReference>
<dbReference type="InterPro" id="IPR050639">
    <property type="entry name" value="SSR_resolvase"/>
</dbReference>
<evidence type="ECO:0000259" key="2">
    <source>
        <dbReference type="PROSITE" id="PS51737"/>
    </source>
</evidence>
<dbReference type="AlphaFoldDB" id="A0A3Q9J546"/>
<keyword evidence="1" id="KW-0175">Coiled coil</keyword>
<sequence>MAQEKVRAALYVRQSDRVEAGIEQQIEVLEDKASREHWIVADVYSDNNTSASKTRGAGTDWARMLEDIDAGKIDLVVAVTAARLLRRRVDVIELAKPKRDVRVVTVRDGIDTSTMGGRIMLDVLTGMAEEEITEKDARAVPYRAKRRSAGHPPSGLVPFGYSWVPADRKDPDWRNRTRYVIVPSEAEIVRYMSAELLGGAKLGAIVAAMNEMGWKTREGARWTSSTVRRILISPFHAAMLPPAMPEGVKYSADRFGWSECTPGAWDAILPEDAVIAARSKLLDDTRRTHDGDTRAKWLLSTIGRCGACGGPLRMATTKTVNPVRGYRCTKGCFQRPASLIEDYVTNAVVGVLSAPGLLSWVDDGGHDIDALRLRREAIAARRAEAEALYRSRRLSAEGFADEVDELDVEADEVERDLADALRSNPLAQFVTGDDIRTIWDGLSMGRRRAVLSALVHDVQVLPVGKGRRLRTVEEIDGTVTLGWRRVERRRSLETGQATRTPKVAQEAQDAIAAALSGQE</sequence>
<dbReference type="PANTHER" id="PTHR30461">
    <property type="entry name" value="DNA-INVERTASE FROM LAMBDOID PROPHAGE"/>
    <property type="match status" value="1"/>
</dbReference>
<dbReference type="RefSeq" id="WP_127012527.1">
    <property type="nucleotide sequence ID" value="NZ_CP031422.1"/>
</dbReference>
<dbReference type="PROSITE" id="PS51737">
    <property type="entry name" value="RECOMBINASE_DNA_BIND"/>
    <property type="match status" value="1"/>
</dbReference>
<dbReference type="EMBL" id="CP031422">
    <property type="protein sequence ID" value="AZS41489.1"/>
    <property type="molecule type" value="Genomic_DNA"/>
</dbReference>
<dbReference type="InterPro" id="IPR036162">
    <property type="entry name" value="Resolvase-like_N_sf"/>
</dbReference>
<dbReference type="PANTHER" id="PTHR30461:SF23">
    <property type="entry name" value="DNA RECOMBINASE-RELATED"/>
    <property type="match status" value="1"/>
</dbReference>